<feature type="chain" id="PRO_5004198108" description="Outer membrane protein beta-barrel domain-containing protein" evidence="2">
    <location>
        <begin position="20"/>
        <end position="282"/>
    </location>
</feature>
<dbReference type="HOGENOM" id="CLU_1057090_0_0_6"/>
<evidence type="ECO:0000256" key="1">
    <source>
        <dbReference type="ARBA" id="ARBA00022729"/>
    </source>
</evidence>
<evidence type="ECO:0000313" key="4">
    <source>
        <dbReference type="Proteomes" id="UP000003789"/>
    </source>
</evidence>
<dbReference type="TCDB" id="1.B.35.4.2">
    <property type="family name" value="the oligogalacturonate-specific porin (kdgm) family"/>
</dbReference>
<dbReference type="SUPFAM" id="SSF56935">
    <property type="entry name" value="Porins"/>
    <property type="match status" value="1"/>
</dbReference>
<evidence type="ECO:0008006" key="5">
    <source>
        <dbReference type="Google" id="ProtNLM"/>
    </source>
</evidence>
<dbReference type="InterPro" id="IPR053713">
    <property type="entry name" value="Bact_OM_Channel_sf"/>
</dbReference>
<feature type="signal peptide" evidence="2">
    <location>
        <begin position="1"/>
        <end position="19"/>
    </location>
</feature>
<dbReference type="RefSeq" id="WP_006230323.1">
    <property type="nucleotide sequence ID" value="NZ_CH724134.1"/>
</dbReference>
<keyword evidence="1 2" id="KW-0732">Signal</keyword>
<accession>Q1Z3D7</accession>
<dbReference type="Gene3D" id="2.40.160.40">
    <property type="entry name" value="monomeric porin ompg"/>
    <property type="match status" value="1"/>
</dbReference>
<evidence type="ECO:0000256" key="2">
    <source>
        <dbReference type="SAM" id="SignalP"/>
    </source>
</evidence>
<sequence length="282" mass="30824">MKKTLSIAVAALLSSTAFAGTFAEVSQATDNETAVKVGHSLENGISFDIEGVYSNNGFSDVLGNKKSNGYKETTLGAAWKVELTDNVWVQPQIGYTMPSGNFSATATSGAEPSPFESTEYRASGDKGNTLKIGLKGGYDFDNGMYVAGRYRYDMREDNLKISAESGAKTDNVDIEGSANVHRTDLTFGYKMEVVDLSMNWIHKDGEDKIDLKNATKHKSRAKSTRLDKVEASADEFEFKATLLTADNLKPYVQYTVKNDINVKGGKNFAKDNVFKLGVNYSF</sequence>
<dbReference type="EMBL" id="AAPH01000014">
    <property type="protein sequence ID" value="EAS43069.1"/>
    <property type="molecule type" value="Genomic_DNA"/>
</dbReference>
<comment type="caution">
    <text evidence="3">The sequence shown here is derived from an EMBL/GenBank/DDBJ whole genome shotgun (WGS) entry which is preliminary data.</text>
</comment>
<proteinExistence type="predicted"/>
<reference evidence="3 4" key="1">
    <citation type="submission" date="2006-03" db="EMBL/GenBank/DDBJ databases">
        <authorList>
            <person name="Bartlett D.H."/>
            <person name="Valle G."/>
            <person name="Lauro F.M."/>
            <person name="Vezzi A."/>
            <person name="Simonato F."/>
            <person name="Eloe E."/>
            <person name="Vitulo N."/>
            <person name="Stratton T.K."/>
            <person name="D'angelo M."/>
            <person name="Ferriera S."/>
            <person name="Johnson J."/>
            <person name="Kravitz S."/>
            <person name="Beeson K."/>
            <person name="Sutton G."/>
            <person name="Rogers Y."/>
            <person name="Friedman R."/>
            <person name="Frazier M."/>
            <person name="Venter J.C."/>
        </authorList>
    </citation>
    <scope>NUCLEOTIDE SEQUENCE [LARGE SCALE GENOMIC DNA]</scope>
    <source>
        <strain evidence="3 4">3TCK</strain>
    </source>
</reference>
<evidence type="ECO:0000313" key="3">
    <source>
        <dbReference type="EMBL" id="EAS43069.1"/>
    </source>
</evidence>
<dbReference type="AlphaFoldDB" id="Q1Z3D7"/>
<name>Q1Z3D7_9GAMM</name>
<dbReference type="Proteomes" id="UP000003789">
    <property type="component" value="Unassembled WGS sequence"/>
</dbReference>
<dbReference type="OrthoDB" id="5817226at2"/>
<organism evidence="3 4">
    <name type="scientific">Photobacterium profundum 3TCK</name>
    <dbReference type="NCBI Taxonomy" id="314280"/>
    <lineage>
        <taxon>Bacteria</taxon>
        <taxon>Pseudomonadati</taxon>
        <taxon>Pseudomonadota</taxon>
        <taxon>Gammaproteobacteria</taxon>
        <taxon>Vibrionales</taxon>
        <taxon>Vibrionaceae</taxon>
        <taxon>Photobacterium</taxon>
    </lineage>
</organism>
<gene>
    <name evidence="3" type="ORF">P3TCK_11504</name>
</gene>
<protein>
    <recommendedName>
        <fullName evidence="5">Outer membrane protein beta-barrel domain-containing protein</fullName>
    </recommendedName>
</protein>